<proteinExistence type="predicted"/>
<organism evidence="1 2">
    <name type="scientific">Paenibacillus peoriae</name>
    <dbReference type="NCBI Taxonomy" id="59893"/>
    <lineage>
        <taxon>Bacteria</taxon>
        <taxon>Bacillati</taxon>
        <taxon>Bacillota</taxon>
        <taxon>Bacilli</taxon>
        <taxon>Bacillales</taxon>
        <taxon>Paenibacillaceae</taxon>
        <taxon>Paenibacillus</taxon>
    </lineage>
</organism>
<reference evidence="1 2" key="1">
    <citation type="submission" date="2020-09" db="EMBL/GenBank/DDBJ databases">
        <title>Characterization of Paenibacillus peoriae strain ZF390 with broad-spectrum antimicrobial activity as a potential biocontrol agent.</title>
        <authorList>
            <person name="Li L."/>
            <person name="Zhao Y."/>
            <person name="Li B."/>
            <person name="Xie X."/>
        </authorList>
    </citation>
    <scope>NUCLEOTIDE SEQUENCE [LARGE SCALE GENOMIC DNA]</scope>
    <source>
        <strain evidence="1 2">ZF390</strain>
    </source>
</reference>
<accession>A0A7H0Y279</accession>
<evidence type="ECO:0000313" key="1">
    <source>
        <dbReference type="EMBL" id="QNR65187.1"/>
    </source>
</evidence>
<dbReference type="RefSeq" id="WP_190297096.1">
    <property type="nucleotide sequence ID" value="NZ_CP061172.1"/>
</dbReference>
<dbReference type="Proteomes" id="UP000516384">
    <property type="component" value="Chromosome"/>
</dbReference>
<dbReference type="AlphaFoldDB" id="A0A7H0Y279"/>
<sequence length="271" mass="31554">MKGIVDLNETELCLACGDLVIKFAKTHGQNIMESQENCHRKTNDQVESLSCMCCENEIEAKDTYYELTVNDDVLDSIADRIERDIGGCTWCEGEERGHLVHLFNNDSYDKDSRMDPPEGISVSEYLSDKDVPEELYQLMCDHLQCPCGNGREDDHDYMNHGLFNLHDDIYTKRYVAEYWGHDYEEFLSFSEKYGETIEVETLKEFKVYLSQYPMLALKQTSSAPRCLLKKVGAIFLGNRLYEIGKFKEDYLSSFLIKYKTEKYSFISSYRY</sequence>
<name>A0A7H0Y279_9BACL</name>
<protein>
    <submittedName>
        <fullName evidence="1">Uncharacterized protein</fullName>
    </submittedName>
</protein>
<gene>
    <name evidence="1" type="ORF">IAQ67_14820</name>
</gene>
<evidence type="ECO:0000313" key="2">
    <source>
        <dbReference type="Proteomes" id="UP000516384"/>
    </source>
</evidence>
<dbReference type="EMBL" id="CP061172">
    <property type="protein sequence ID" value="QNR65187.1"/>
    <property type="molecule type" value="Genomic_DNA"/>
</dbReference>